<reference evidence="12" key="1">
    <citation type="submission" date="2023-01" db="EMBL/GenBank/DDBJ databases">
        <authorList>
            <person name="Van Ghelder C."/>
            <person name="Rancurel C."/>
        </authorList>
    </citation>
    <scope>NUCLEOTIDE SEQUENCE</scope>
    <source>
        <strain evidence="12">CNCM I-4278</strain>
    </source>
</reference>
<dbReference type="AlphaFoldDB" id="A0A9W4XPF7"/>
<accession>A0A9W4XPF7</accession>
<evidence type="ECO:0000256" key="8">
    <source>
        <dbReference type="ARBA" id="ARBA00023186"/>
    </source>
</evidence>
<dbReference type="PANTHER" id="PTHR12040">
    <property type="entry name" value="ANTI-SILENCING PROTEIN 1"/>
    <property type="match status" value="1"/>
</dbReference>
<feature type="compositionally biased region" description="Low complexity" evidence="11">
    <location>
        <begin position="221"/>
        <end position="231"/>
    </location>
</feature>
<dbReference type="InterPro" id="IPR006818">
    <property type="entry name" value="ASF1-like"/>
</dbReference>
<evidence type="ECO:0000313" key="13">
    <source>
        <dbReference type="Proteomes" id="UP001152607"/>
    </source>
</evidence>
<keyword evidence="5" id="KW-0156">Chromatin regulator</keyword>
<dbReference type="Proteomes" id="UP001152607">
    <property type="component" value="Unassembled WGS sequence"/>
</dbReference>
<dbReference type="Pfam" id="PF04729">
    <property type="entry name" value="ASF1_hist_chap"/>
    <property type="match status" value="1"/>
</dbReference>
<evidence type="ECO:0000256" key="3">
    <source>
        <dbReference type="ARBA" id="ARBA00006051"/>
    </source>
</evidence>
<evidence type="ECO:0000256" key="2">
    <source>
        <dbReference type="ARBA" id="ARBA00004123"/>
    </source>
</evidence>
<evidence type="ECO:0000256" key="7">
    <source>
        <dbReference type="ARBA" id="ARBA00023163"/>
    </source>
</evidence>
<evidence type="ECO:0000256" key="11">
    <source>
        <dbReference type="SAM" id="MobiDB-lite"/>
    </source>
</evidence>
<evidence type="ECO:0000256" key="9">
    <source>
        <dbReference type="ARBA" id="ARBA00023242"/>
    </source>
</evidence>
<dbReference type="InterPro" id="IPR017282">
    <property type="entry name" value="Hist_deposition_Asf1"/>
</dbReference>
<evidence type="ECO:0000256" key="4">
    <source>
        <dbReference type="ARBA" id="ARBA00011705"/>
    </source>
</evidence>
<dbReference type="GO" id="GO:0006337">
    <property type="term" value="P:nucleosome disassembly"/>
    <property type="evidence" value="ECO:0007669"/>
    <property type="project" value="InterPro"/>
</dbReference>
<comment type="caution">
    <text evidence="12">The sequence shown here is derived from an EMBL/GenBank/DDBJ whole genome shotgun (WGS) entry which is preliminary data.</text>
</comment>
<evidence type="ECO:0000256" key="5">
    <source>
        <dbReference type="ARBA" id="ARBA00022853"/>
    </source>
</evidence>
<evidence type="ECO:0000256" key="6">
    <source>
        <dbReference type="ARBA" id="ARBA00023015"/>
    </source>
</evidence>
<proteinExistence type="inferred from homology"/>
<keyword evidence="9" id="KW-0539">Nucleus</keyword>
<organism evidence="12 13">
    <name type="scientific">Periconia digitata</name>
    <dbReference type="NCBI Taxonomy" id="1303443"/>
    <lineage>
        <taxon>Eukaryota</taxon>
        <taxon>Fungi</taxon>
        <taxon>Dikarya</taxon>
        <taxon>Ascomycota</taxon>
        <taxon>Pezizomycotina</taxon>
        <taxon>Dothideomycetes</taxon>
        <taxon>Pleosporomycetidae</taxon>
        <taxon>Pleosporales</taxon>
        <taxon>Massarineae</taxon>
        <taxon>Periconiaceae</taxon>
        <taxon>Periconia</taxon>
    </lineage>
</organism>
<name>A0A9W4XPF7_9PLEO</name>
<evidence type="ECO:0000256" key="10">
    <source>
        <dbReference type="PIRNR" id="PIRNR037759"/>
    </source>
</evidence>
<comment type="function">
    <text evidence="1 10">Histone chaperone that facilitates histone deposition and histone exchange and removal during nucleosome assembly and disassembly.</text>
</comment>
<sequence length="296" mass="32596">MSVVSLLSVEVKNNPATFNAPYEFEITFECLEQLQKGKVVASRFPLVYTNICHRSRVEVDVRRLCYLHDQELESVLVGPIPVGVNKFQFRADPPDLSRIPNSEIIGVTVILLSCSYDEREFVRVGYYVNNEYTDEALALEPPAKPVIEKVRRNILAEKPRVTRFAIKWDSDETAPPEFPPDQPEADLVADGDQYGAEEEEEEEEEAEAEGAAVAEGDDAEMAGADDTAGPAADDDAASEAGSEEIDIEESEGEDEDEEEAEEEGGDDMEMDDAGPANDDQSRPQQPAPANADVMVH</sequence>
<feature type="compositionally biased region" description="Acidic residues" evidence="11">
    <location>
        <begin position="232"/>
        <end position="272"/>
    </location>
</feature>
<comment type="subunit">
    <text evidence="4">Interacts with histone H3 and histone H4.</text>
</comment>
<dbReference type="GO" id="GO:0000785">
    <property type="term" value="C:chromatin"/>
    <property type="evidence" value="ECO:0007669"/>
    <property type="project" value="TreeGrafter"/>
</dbReference>
<dbReference type="GO" id="GO:0005634">
    <property type="term" value="C:nucleus"/>
    <property type="evidence" value="ECO:0007669"/>
    <property type="project" value="UniProtKB-SubCell"/>
</dbReference>
<protein>
    <recommendedName>
        <fullName evidence="10">Histone chaperone</fullName>
    </recommendedName>
</protein>
<evidence type="ECO:0000313" key="12">
    <source>
        <dbReference type="EMBL" id="CAI6338838.1"/>
    </source>
</evidence>
<dbReference type="Gene3D" id="2.60.40.1490">
    <property type="entry name" value="Histone chaperone ASF1-like"/>
    <property type="match status" value="1"/>
</dbReference>
<dbReference type="GO" id="GO:0006335">
    <property type="term" value="P:DNA replication-dependent chromatin assembly"/>
    <property type="evidence" value="ECO:0007669"/>
    <property type="project" value="TreeGrafter"/>
</dbReference>
<keyword evidence="13" id="KW-1185">Reference proteome</keyword>
<dbReference type="GO" id="GO:0042393">
    <property type="term" value="F:histone binding"/>
    <property type="evidence" value="ECO:0007669"/>
    <property type="project" value="InterPro"/>
</dbReference>
<gene>
    <name evidence="12" type="ORF">PDIGIT_LOCUS11974</name>
</gene>
<comment type="subcellular location">
    <subcellularLocation>
        <location evidence="2 10">Nucleus</location>
    </subcellularLocation>
</comment>
<dbReference type="OrthoDB" id="29755at2759"/>
<feature type="compositionally biased region" description="Acidic residues" evidence="11">
    <location>
        <begin position="183"/>
        <end position="208"/>
    </location>
</feature>
<evidence type="ECO:0000256" key="1">
    <source>
        <dbReference type="ARBA" id="ARBA00003961"/>
    </source>
</evidence>
<keyword evidence="6" id="KW-0805">Transcription regulation</keyword>
<dbReference type="EMBL" id="CAOQHR010000008">
    <property type="protein sequence ID" value="CAI6338838.1"/>
    <property type="molecule type" value="Genomic_DNA"/>
</dbReference>
<dbReference type="GO" id="GO:0006334">
    <property type="term" value="P:nucleosome assembly"/>
    <property type="evidence" value="ECO:0007669"/>
    <property type="project" value="InterPro"/>
</dbReference>
<comment type="similarity">
    <text evidence="3 10">Belongs to the ASF1 family.</text>
</comment>
<dbReference type="PIRSF" id="PIRSF037759">
    <property type="entry name" value="Histone_Asf1"/>
    <property type="match status" value="1"/>
</dbReference>
<dbReference type="PANTHER" id="PTHR12040:SF0">
    <property type="entry name" value="HISTONE CHAPERONE ASF1"/>
    <property type="match status" value="1"/>
</dbReference>
<keyword evidence="8" id="KW-0143">Chaperone</keyword>
<dbReference type="InterPro" id="IPR036747">
    <property type="entry name" value="ASF1-like_sf"/>
</dbReference>
<feature type="region of interest" description="Disordered" evidence="11">
    <location>
        <begin position="167"/>
        <end position="296"/>
    </location>
</feature>
<dbReference type="SUPFAM" id="SSF101546">
    <property type="entry name" value="ASF1-like"/>
    <property type="match status" value="1"/>
</dbReference>
<keyword evidence="7" id="KW-0804">Transcription</keyword>